<evidence type="ECO:0000313" key="4">
    <source>
        <dbReference type="EMBL" id="CAE8689996.1"/>
    </source>
</evidence>
<dbReference type="EMBL" id="CAJNNV010032487">
    <property type="protein sequence ID" value="CAE8640112.1"/>
    <property type="molecule type" value="Genomic_DNA"/>
</dbReference>
<organism evidence="3 5">
    <name type="scientific">Polarella glacialis</name>
    <name type="common">Dinoflagellate</name>
    <dbReference type="NCBI Taxonomy" id="89957"/>
    <lineage>
        <taxon>Eukaryota</taxon>
        <taxon>Sar</taxon>
        <taxon>Alveolata</taxon>
        <taxon>Dinophyceae</taxon>
        <taxon>Suessiales</taxon>
        <taxon>Suessiaceae</taxon>
        <taxon>Polarella</taxon>
    </lineage>
</organism>
<comment type="caution">
    <text evidence="3">The sequence shown here is derived from an EMBL/GenBank/DDBJ whole genome shotgun (WGS) entry which is preliminary data.</text>
</comment>
<dbReference type="SUPFAM" id="SSF52833">
    <property type="entry name" value="Thioredoxin-like"/>
    <property type="match status" value="1"/>
</dbReference>
<dbReference type="PROSITE" id="PS51352">
    <property type="entry name" value="THIOREDOXIN_2"/>
    <property type="match status" value="1"/>
</dbReference>
<evidence type="ECO:0000313" key="5">
    <source>
        <dbReference type="Proteomes" id="UP000654075"/>
    </source>
</evidence>
<keyword evidence="1" id="KW-1015">Disulfide bond</keyword>
<protein>
    <recommendedName>
        <fullName evidence="2">Thioredoxin domain-containing protein</fullName>
    </recommendedName>
</protein>
<dbReference type="Proteomes" id="UP000654075">
    <property type="component" value="Unassembled WGS sequence"/>
</dbReference>
<dbReference type="InterPro" id="IPR013766">
    <property type="entry name" value="Thioredoxin_domain"/>
</dbReference>
<keyword evidence="5" id="KW-1185">Reference proteome</keyword>
<dbReference type="OrthoDB" id="2121326at2759"/>
<gene>
    <name evidence="3" type="ORF">PGLA1383_LOCUS55053</name>
    <name evidence="4" type="ORF">PGLA2088_LOCUS26734</name>
</gene>
<dbReference type="InterPro" id="IPR036249">
    <property type="entry name" value="Thioredoxin-like_sf"/>
</dbReference>
<dbReference type="OMA" id="ASHWRNA"/>
<dbReference type="Proteomes" id="UP000626109">
    <property type="component" value="Unassembled WGS sequence"/>
</dbReference>
<dbReference type="AlphaFoldDB" id="A0A813HRU1"/>
<dbReference type="PANTHER" id="PTHR46115">
    <property type="entry name" value="THIOREDOXIN-LIKE PROTEIN 1"/>
    <property type="match status" value="1"/>
</dbReference>
<proteinExistence type="predicted"/>
<dbReference type="Pfam" id="PF00085">
    <property type="entry name" value="Thioredoxin"/>
    <property type="match status" value="1"/>
</dbReference>
<evidence type="ECO:0000256" key="1">
    <source>
        <dbReference type="ARBA" id="ARBA00023157"/>
    </source>
</evidence>
<dbReference type="CDD" id="cd02947">
    <property type="entry name" value="TRX_family"/>
    <property type="match status" value="1"/>
</dbReference>
<name>A0A813HRU1_POLGL</name>
<evidence type="ECO:0000259" key="2">
    <source>
        <dbReference type="PROSITE" id="PS51352"/>
    </source>
</evidence>
<evidence type="ECO:0000313" key="3">
    <source>
        <dbReference type="EMBL" id="CAE8640112.1"/>
    </source>
</evidence>
<sequence>MAALATVSAARVSSASHWRNAARLLQSQRRRISDVASSTDFQSLSAKAGGPPVLVFFTATWCQPCREVAPHLRELSRRLEGPHLRIARIDVQETPDLAREQGVEAVPQFLVLRDGQVVERLAGNGPEAITEVAERHAASFAEMLKKSK</sequence>
<feature type="domain" description="Thioredoxin" evidence="2">
    <location>
        <begin position="1"/>
        <end position="138"/>
    </location>
</feature>
<reference evidence="3" key="1">
    <citation type="submission" date="2021-02" db="EMBL/GenBank/DDBJ databases">
        <authorList>
            <person name="Dougan E. K."/>
            <person name="Rhodes N."/>
            <person name="Thang M."/>
            <person name="Chan C."/>
        </authorList>
    </citation>
    <scope>NUCLEOTIDE SEQUENCE</scope>
</reference>
<dbReference type="Gene3D" id="3.40.30.10">
    <property type="entry name" value="Glutaredoxin"/>
    <property type="match status" value="1"/>
</dbReference>
<accession>A0A813HRU1</accession>
<dbReference type="EMBL" id="CAJNNW010027171">
    <property type="protein sequence ID" value="CAE8689996.1"/>
    <property type="molecule type" value="Genomic_DNA"/>
</dbReference>